<sequence length="248" mass="26691">MVTHPSRGLHGQAVEEIGRRIIRGDYPPGSVLHPDKLEVELGVSKTVVREAMRVLASKGLIESRQKRGTTIRPRAHWNLLDSDLLRWQGSAAPTERFLEDLAEVRALVEPAGARLAAARRTETDLAAMRQALDAMSAAGTDADAMVEADLAFHRALLNAAHNELLSRMEVVIEAGLSIRDRIVHGAQHFSDSVPVHRALLRAIEAGDPDAAVTAVESLLSQASRDLAAVQARDGHDEDAAGATPDEAP</sequence>
<proteinExistence type="predicted"/>
<dbReference type="InterPro" id="IPR000524">
    <property type="entry name" value="Tscrpt_reg_HTH_GntR"/>
</dbReference>
<evidence type="ECO:0000313" key="6">
    <source>
        <dbReference type="EMBL" id="RNG28775.1"/>
    </source>
</evidence>
<dbReference type="Proteomes" id="UP000275401">
    <property type="component" value="Unassembled WGS sequence"/>
</dbReference>
<organism evidence="6 7">
    <name type="scientific">Streptomyces botrytidirepellens</name>
    <dbReference type="NCBI Taxonomy" id="2486417"/>
    <lineage>
        <taxon>Bacteria</taxon>
        <taxon>Bacillati</taxon>
        <taxon>Actinomycetota</taxon>
        <taxon>Actinomycetes</taxon>
        <taxon>Kitasatosporales</taxon>
        <taxon>Streptomycetaceae</taxon>
        <taxon>Streptomyces</taxon>
    </lineage>
</organism>
<dbReference type="SUPFAM" id="SSF48008">
    <property type="entry name" value="GntR ligand-binding domain-like"/>
    <property type="match status" value="1"/>
</dbReference>
<dbReference type="GO" id="GO:0003700">
    <property type="term" value="F:DNA-binding transcription factor activity"/>
    <property type="evidence" value="ECO:0007669"/>
    <property type="project" value="InterPro"/>
</dbReference>
<keyword evidence="7" id="KW-1185">Reference proteome</keyword>
<dbReference type="Pfam" id="PF00392">
    <property type="entry name" value="GntR"/>
    <property type="match status" value="1"/>
</dbReference>
<dbReference type="SUPFAM" id="SSF46785">
    <property type="entry name" value="Winged helix' DNA-binding domain"/>
    <property type="match status" value="1"/>
</dbReference>
<name>A0A3M8WJL9_9ACTN</name>
<evidence type="ECO:0000313" key="7">
    <source>
        <dbReference type="Proteomes" id="UP000275401"/>
    </source>
</evidence>
<dbReference type="EMBL" id="RIBZ01000154">
    <property type="protein sequence ID" value="RNG28775.1"/>
    <property type="molecule type" value="Genomic_DNA"/>
</dbReference>
<dbReference type="InterPro" id="IPR036388">
    <property type="entry name" value="WH-like_DNA-bd_sf"/>
</dbReference>
<dbReference type="GO" id="GO:0003677">
    <property type="term" value="F:DNA binding"/>
    <property type="evidence" value="ECO:0007669"/>
    <property type="project" value="UniProtKB-KW"/>
</dbReference>
<reference evidence="6 7" key="1">
    <citation type="submission" date="2018-11" db="EMBL/GenBank/DDBJ databases">
        <title>The Potential of Streptomyces as Biocontrol Agents against the Tomato grey mould, Botrytis cinerea (Gray mold) Frontiers in Microbiology.</title>
        <authorList>
            <person name="Li D."/>
        </authorList>
    </citation>
    <scope>NUCLEOTIDE SEQUENCE [LARGE SCALE GENOMIC DNA]</scope>
    <source>
        <strain evidence="6 7">NEAU-LD23</strain>
    </source>
</reference>
<accession>A0A3M8WJL9</accession>
<comment type="caution">
    <text evidence="6">The sequence shown here is derived from an EMBL/GenBank/DDBJ whole genome shotgun (WGS) entry which is preliminary data.</text>
</comment>
<feature type="domain" description="HTH gntR-type" evidence="5">
    <location>
        <begin position="7"/>
        <end position="74"/>
    </location>
</feature>
<dbReference type="Gene3D" id="1.20.120.530">
    <property type="entry name" value="GntR ligand-binding domain-like"/>
    <property type="match status" value="1"/>
</dbReference>
<keyword evidence="2" id="KW-0238">DNA-binding</keyword>
<protein>
    <submittedName>
        <fullName evidence="6">FadR family transcriptional regulator</fullName>
    </submittedName>
</protein>
<dbReference type="PANTHER" id="PTHR43537">
    <property type="entry name" value="TRANSCRIPTIONAL REGULATOR, GNTR FAMILY"/>
    <property type="match status" value="1"/>
</dbReference>
<dbReference type="CDD" id="cd07377">
    <property type="entry name" value="WHTH_GntR"/>
    <property type="match status" value="1"/>
</dbReference>
<evidence type="ECO:0000256" key="3">
    <source>
        <dbReference type="ARBA" id="ARBA00023163"/>
    </source>
</evidence>
<keyword evidence="3" id="KW-0804">Transcription</keyword>
<dbReference type="RefSeq" id="WP_123099854.1">
    <property type="nucleotide sequence ID" value="NZ_RIBZ01000154.1"/>
</dbReference>
<dbReference type="InterPro" id="IPR011711">
    <property type="entry name" value="GntR_C"/>
</dbReference>
<evidence type="ECO:0000256" key="4">
    <source>
        <dbReference type="SAM" id="MobiDB-lite"/>
    </source>
</evidence>
<dbReference type="InterPro" id="IPR008920">
    <property type="entry name" value="TF_FadR/GntR_C"/>
</dbReference>
<dbReference type="AlphaFoldDB" id="A0A3M8WJL9"/>
<evidence type="ECO:0000259" key="5">
    <source>
        <dbReference type="PROSITE" id="PS50949"/>
    </source>
</evidence>
<evidence type="ECO:0000256" key="2">
    <source>
        <dbReference type="ARBA" id="ARBA00023125"/>
    </source>
</evidence>
<keyword evidence="1" id="KW-0805">Transcription regulation</keyword>
<evidence type="ECO:0000256" key="1">
    <source>
        <dbReference type="ARBA" id="ARBA00023015"/>
    </source>
</evidence>
<dbReference type="SMART" id="SM00345">
    <property type="entry name" value="HTH_GNTR"/>
    <property type="match status" value="1"/>
</dbReference>
<dbReference type="SMART" id="SM00895">
    <property type="entry name" value="FCD"/>
    <property type="match status" value="1"/>
</dbReference>
<dbReference type="Pfam" id="PF07729">
    <property type="entry name" value="FCD"/>
    <property type="match status" value="1"/>
</dbReference>
<feature type="region of interest" description="Disordered" evidence="4">
    <location>
        <begin position="226"/>
        <end position="248"/>
    </location>
</feature>
<dbReference type="InterPro" id="IPR036390">
    <property type="entry name" value="WH_DNA-bd_sf"/>
</dbReference>
<dbReference type="Gene3D" id="1.10.10.10">
    <property type="entry name" value="Winged helix-like DNA-binding domain superfamily/Winged helix DNA-binding domain"/>
    <property type="match status" value="1"/>
</dbReference>
<gene>
    <name evidence="6" type="ORF">EEJ42_11530</name>
</gene>
<dbReference type="PANTHER" id="PTHR43537:SF44">
    <property type="entry name" value="GNTR FAMILY REGULATORY PROTEIN"/>
    <property type="match status" value="1"/>
</dbReference>
<dbReference type="PROSITE" id="PS50949">
    <property type="entry name" value="HTH_GNTR"/>
    <property type="match status" value="1"/>
</dbReference>